<dbReference type="FunFam" id="1.10.10.10:FF:000018">
    <property type="entry name" value="DNA-binding response regulator ResD"/>
    <property type="match status" value="1"/>
</dbReference>
<evidence type="ECO:0000313" key="10">
    <source>
        <dbReference type="EMBL" id="EEG76950.1"/>
    </source>
</evidence>
<dbReference type="PROSITE" id="PS51755">
    <property type="entry name" value="OMPR_PHOB"/>
    <property type="match status" value="1"/>
</dbReference>
<dbReference type="RefSeq" id="WP_008517401.1">
    <property type="nucleotide sequence ID" value="NZ_ACJM01000011.1"/>
</dbReference>
<feature type="modified residue" description="4-aspartylphosphate" evidence="6">
    <location>
        <position position="54"/>
    </location>
</feature>
<dbReference type="Pfam" id="PF00072">
    <property type="entry name" value="Response_reg"/>
    <property type="match status" value="1"/>
</dbReference>
<dbReference type="PANTHER" id="PTHR48111:SF40">
    <property type="entry name" value="PHOSPHATE REGULON TRANSCRIPTIONAL REGULATORY PROTEIN PHOB"/>
    <property type="match status" value="1"/>
</dbReference>
<dbReference type="InterPro" id="IPR039420">
    <property type="entry name" value="WalR-like"/>
</dbReference>
<sequence>MLSKKILVVDDEKPIAEILRYNLVQEGYAVVVAYDGEEATRLMQTESPDLVLLDIMLPKKDGFAVCRDIRRVSNVPIIMLTAKDTELDTVLGLELGADDYVTKPFSAREVLARVKAQLRRTQAAKGPGGEFLICDDLQVDTGRMEIRKNGVDIDLTYREYLLLVYLMRNAGYVISREKLLSEVWGYDFYGDERTVDVTIRRLREKIEENPSQPRYIRTKRGAGYFIRRKDHV</sequence>
<dbReference type="Proteomes" id="UP000006443">
    <property type="component" value="Unassembled WGS sequence"/>
</dbReference>
<dbReference type="Pfam" id="PF00486">
    <property type="entry name" value="Trans_reg_C"/>
    <property type="match status" value="1"/>
</dbReference>
<dbReference type="OrthoDB" id="9802426at2"/>
<proteinExistence type="predicted"/>
<keyword evidence="11" id="KW-1185">Reference proteome</keyword>
<dbReference type="eggNOG" id="COG0745">
    <property type="taxonomic scope" value="Bacteria"/>
</dbReference>
<evidence type="ECO:0000256" key="5">
    <source>
        <dbReference type="ARBA" id="ARBA00023163"/>
    </source>
</evidence>
<keyword evidence="1 6" id="KW-0597">Phosphoprotein</keyword>
<reference evidence="10 11" key="1">
    <citation type="submission" date="2009-02" db="EMBL/GenBank/DDBJ databases">
        <title>Sequencing of the draft genome and assembly of Dethiobacter alkaliphilus AHT 1.</title>
        <authorList>
            <consortium name="US DOE Joint Genome Institute (JGI-PGF)"/>
            <person name="Lucas S."/>
            <person name="Copeland A."/>
            <person name="Lapidus A."/>
            <person name="Glavina del Rio T."/>
            <person name="Dalin E."/>
            <person name="Tice H."/>
            <person name="Bruce D."/>
            <person name="Goodwin L."/>
            <person name="Pitluck S."/>
            <person name="Larimer F."/>
            <person name="Land M.L."/>
            <person name="Hauser L."/>
            <person name="Muyzer G."/>
        </authorList>
    </citation>
    <scope>NUCLEOTIDE SEQUENCE [LARGE SCALE GENOMIC DNA]</scope>
    <source>
        <strain evidence="10 11">AHT 1</strain>
    </source>
</reference>
<keyword evidence="2" id="KW-0902">Two-component regulatory system</keyword>
<evidence type="ECO:0000256" key="3">
    <source>
        <dbReference type="ARBA" id="ARBA00023015"/>
    </source>
</evidence>
<dbReference type="EMBL" id="ACJM01000011">
    <property type="protein sequence ID" value="EEG76950.1"/>
    <property type="molecule type" value="Genomic_DNA"/>
</dbReference>
<keyword evidence="5" id="KW-0804">Transcription</keyword>
<evidence type="ECO:0000256" key="6">
    <source>
        <dbReference type="PROSITE-ProRule" id="PRU00169"/>
    </source>
</evidence>
<dbReference type="AlphaFoldDB" id="C0GIA2"/>
<dbReference type="Gene3D" id="6.10.250.690">
    <property type="match status" value="1"/>
</dbReference>
<dbReference type="InterPro" id="IPR001867">
    <property type="entry name" value="OmpR/PhoB-type_DNA-bd"/>
</dbReference>
<dbReference type="Gene3D" id="1.10.10.10">
    <property type="entry name" value="Winged helix-like DNA-binding domain superfamily/Winged helix DNA-binding domain"/>
    <property type="match status" value="1"/>
</dbReference>
<keyword evidence="4 7" id="KW-0238">DNA-binding</keyword>
<dbReference type="InterPro" id="IPR016032">
    <property type="entry name" value="Sig_transdc_resp-reg_C-effctor"/>
</dbReference>
<evidence type="ECO:0000256" key="4">
    <source>
        <dbReference type="ARBA" id="ARBA00023125"/>
    </source>
</evidence>
<evidence type="ECO:0000259" key="9">
    <source>
        <dbReference type="PROSITE" id="PS51755"/>
    </source>
</evidence>
<evidence type="ECO:0000259" key="8">
    <source>
        <dbReference type="PROSITE" id="PS50110"/>
    </source>
</evidence>
<dbReference type="InterPro" id="IPR036388">
    <property type="entry name" value="WH-like_DNA-bd_sf"/>
</dbReference>
<dbReference type="GO" id="GO:0006355">
    <property type="term" value="P:regulation of DNA-templated transcription"/>
    <property type="evidence" value="ECO:0007669"/>
    <property type="project" value="InterPro"/>
</dbReference>
<dbReference type="SMART" id="SM00448">
    <property type="entry name" value="REC"/>
    <property type="match status" value="1"/>
</dbReference>
<dbReference type="PROSITE" id="PS50110">
    <property type="entry name" value="RESPONSE_REGULATORY"/>
    <property type="match status" value="1"/>
</dbReference>
<dbReference type="STRING" id="555088.DealDRAFT_2211"/>
<evidence type="ECO:0000256" key="1">
    <source>
        <dbReference type="ARBA" id="ARBA00022553"/>
    </source>
</evidence>
<dbReference type="GO" id="GO:0005829">
    <property type="term" value="C:cytosol"/>
    <property type="evidence" value="ECO:0007669"/>
    <property type="project" value="TreeGrafter"/>
</dbReference>
<dbReference type="GO" id="GO:0032993">
    <property type="term" value="C:protein-DNA complex"/>
    <property type="evidence" value="ECO:0007669"/>
    <property type="project" value="TreeGrafter"/>
</dbReference>
<feature type="DNA-binding region" description="OmpR/PhoB-type" evidence="7">
    <location>
        <begin position="129"/>
        <end position="228"/>
    </location>
</feature>
<dbReference type="SMART" id="SM00862">
    <property type="entry name" value="Trans_reg_C"/>
    <property type="match status" value="1"/>
</dbReference>
<dbReference type="Gene3D" id="3.40.50.2300">
    <property type="match status" value="1"/>
</dbReference>
<gene>
    <name evidence="10" type="ORF">DealDRAFT_2211</name>
</gene>
<feature type="domain" description="OmpR/PhoB-type" evidence="9">
    <location>
        <begin position="129"/>
        <end position="228"/>
    </location>
</feature>
<evidence type="ECO:0000256" key="7">
    <source>
        <dbReference type="PROSITE-ProRule" id="PRU01091"/>
    </source>
</evidence>
<dbReference type="SUPFAM" id="SSF52172">
    <property type="entry name" value="CheY-like"/>
    <property type="match status" value="1"/>
</dbReference>
<keyword evidence="3" id="KW-0805">Transcription regulation</keyword>
<protein>
    <submittedName>
        <fullName evidence="10">Two component transcriptional regulator, winged helix family</fullName>
    </submittedName>
</protein>
<comment type="caution">
    <text evidence="10">The sequence shown here is derived from an EMBL/GenBank/DDBJ whole genome shotgun (WGS) entry which is preliminary data.</text>
</comment>
<evidence type="ECO:0000256" key="2">
    <source>
        <dbReference type="ARBA" id="ARBA00023012"/>
    </source>
</evidence>
<dbReference type="SUPFAM" id="SSF46894">
    <property type="entry name" value="C-terminal effector domain of the bipartite response regulators"/>
    <property type="match status" value="1"/>
</dbReference>
<dbReference type="GO" id="GO:0000976">
    <property type="term" value="F:transcription cis-regulatory region binding"/>
    <property type="evidence" value="ECO:0007669"/>
    <property type="project" value="TreeGrafter"/>
</dbReference>
<evidence type="ECO:0000313" key="11">
    <source>
        <dbReference type="Proteomes" id="UP000006443"/>
    </source>
</evidence>
<dbReference type="PANTHER" id="PTHR48111">
    <property type="entry name" value="REGULATOR OF RPOS"/>
    <property type="match status" value="1"/>
</dbReference>
<dbReference type="InterPro" id="IPR001789">
    <property type="entry name" value="Sig_transdc_resp-reg_receiver"/>
</dbReference>
<dbReference type="InterPro" id="IPR011006">
    <property type="entry name" value="CheY-like_superfamily"/>
</dbReference>
<feature type="domain" description="Response regulatory" evidence="8">
    <location>
        <begin position="5"/>
        <end position="118"/>
    </location>
</feature>
<organism evidence="10 11">
    <name type="scientific">Dethiobacter alkaliphilus AHT 1</name>
    <dbReference type="NCBI Taxonomy" id="555088"/>
    <lineage>
        <taxon>Bacteria</taxon>
        <taxon>Bacillati</taxon>
        <taxon>Bacillota</taxon>
        <taxon>Dethiobacteria</taxon>
        <taxon>Dethiobacterales</taxon>
        <taxon>Dethiobacteraceae</taxon>
        <taxon>Dethiobacter</taxon>
    </lineage>
</organism>
<dbReference type="FunFam" id="3.40.50.2300:FF:000052">
    <property type="entry name" value="DNA-binding response regulator YycF"/>
    <property type="match status" value="1"/>
</dbReference>
<name>C0GIA2_DETAL</name>
<dbReference type="GO" id="GO:0000156">
    <property type="term" value="F:phosphorelay response regulator activity"/>
    <property type="evidence" value="ECO:0007669"/>
    <property type="project" value="TreeGrafter"/>
</dbReference>
<accession>C0GIA2</accession>
<dbReference type="CDD" id="cd00383">
    <property type="entry name" value="trans_reg_C"/>
    <property type="match status" value="1"/>
</dbReference>